<comment type="caution">
    <text evidence="3">The sequence shown here is derived from an EMBL/GenBank/DDBJ whole genome shotgun (WGS) entry which is preliminary data.</text>
</comment>
<evidence type="ECO:0000313" key="3">
    <source>
        <dbReference type="EMBL" id="GII37659.1"/>
    </source>
</evidence>
<gene>
    <name evidence="3" type="ORF">Pph01_26620</name>
</gene>
<dbReference type="Proteomes" id="UP000622547">
    <property type="component" value="Unassembled WGS sequence"/>
</dbReference>
<evidence type="ECO:0000256" key="2">
    <source>
        <dbReference type="SAM" id="SignalP"/>
    </source>
</evidence>
<reference evidence="3 4" key="1">
    <citation type="submission" date="2021-01" db="EMBL/GenBank/DDBJ databases">
        <title>Whole genome shotgun sequence of Planotetraspora phitsanulokensis NBRC 104273.</title>
        <authorList>
            <person name="Komaki H."/>
            <person name="Tamura T."/>
        </authorList>
    </citation>
    <scope>NUCLEOTIDE SEQUENCE [LARGE SCALE GENOMIC DNA]</scope>
    <source>
        <strain evidence="3 4">NBRC 104273</strain>
    </source>
</reference>
<name>A0A8J3U3E7_9ACTN</name>
<keyword evidence="4" id="KW-1185">Reference proteome</keyword>
<feature type="signal peptide" evidence="2">
    <location>
        <begin position="1"/>
        <end position="23"/>
    </location>
</feature>
<feature type="compositionally biased region" description="Low complexity" evidence="1">
    <location>
        <begin position="29"/>
        <end position="53"/>
    </location>
</feature>
<keyword evidence="2" id="KW-0732">Signal</keyword>
<feature type="chain" id="PRO_5038647095" description="DUF3558 domain-containing protein" evidence="2">
    <location>
        <begin position="24"/>
        <end position="195"/>
    </location>
</feature>
<proteinExistence type="predicted"/>
<evidence type="ECO:0008006" key="5">
    <source>
        <dbReference type="Google" id="ProtNLM"/>
    </source>
</evidence>
<sequence length="195" mass="19823">MSRPMRSTMSRILITVIAGTFLAGCGSTGTSGDAATSGGSGTSAAGSTGDSAAKPTDGCPLSAESLTKATSLTWKLEEKEENHPLETAESIKATVCLFTSPDALQQGGDPLAMRADVVTGGDVATVRQAFTDSCTGFGGKERESGKGVVCERNKVVVEGLVEGGGRLVNVYLVNADTATATKLTPVFDKIIASVS</sequence>
<feature type="region of interest" description="Disordered" evidence="1">
    <location>
        <begin position="29"/>
        <end position="62"/>
    </location>
</feature>
<accession>A0A8J3U3E7</accession>
<organism evidence="3 4">
    <name type="scientific">Planotetraspora phitsanulokensis</name>
    <dbReference type="NCBI Taxonomy" id="575192"/>
    <lineage>
        <taxon>Bacteria</taxon>
        <taxon>Bacillati</taxon>
        <taxon>Actinomycetota</taxon>
        <taxon>Actinomycetes</taxon>
        <taxon>Streptosporangiales</taxon>
        <taxon>Streptosporangiaceae</taxon>
        <taxon>Planotetraspora</taxon>
    </lineage>
</organism>
<evidence type="ECO:0000313" key="4">
    <source>
        <dbReference type="Proteomes" id="UP000622547"/>
    </source>
</evidence>
<protein>
    <recommendedName>
        <fullName evidence="5">DUF3558 domain-containing protein</fullName>
    </recommendedName>
</protein>
<dbReference type="AlphaFoldDB" id="A0A8J3U3E7"/>
<evidence type="ECO:0000256" key="1">
    <source>
        <dbReference type="SAM" id="MobiDB-lite"/>
    </source>
</evidence>
<dbReference type="PROSITE" id="PS51257">
    <property type="entry name" value="PROKAR_LIPOPROTEIN"/>
    <property type="match status" value="1"/>
</dbReference>
<dbReference type="EMBL" id="BOOP01000009">
    <property type="protein sequence ID" value="GII37659.1"/>
    <property type="molecule type" value="Genomic_DNA"/>
</dbReference>